<dbReference type="Gene3D" id="2.60.120.560">
    <property type="entry name" value="Exo-inulinase, domain 1"/>
    <property type="match status" value="1"/>
</dbReference>
<protein>
    <recommendedName>
        <fullName evidence="4">3-keto-disaccharide hydrolase domain-containing protein</fullName>
    </recommendedName>
</protein>
<dbReference type="AlphaFoldDB" id="A0A1C0A6D0"/>
<feature type="signal peptide" evidence="1">
    <location>
        <begin position="1"/>
        <end position="22"/>
    </location>
</feature>
<accession>A0A1C0A6D0</accession>
<dbReference type="Proteomes" id="UP000093514">
    <property type="component" value="Unassembled WGS sequence"/>
</dbReference>
<keyword evidence="1" id="KW-0732">Signal</keyword>
<organism evidence="2 3">
    <name type="scientific">Orenia metallireducens</name>
    <dbReference type="NCBI Taxonomy" id="1413210"/>
    <lineage>
        <taxon>Bacteria</taxon>
        <taxon>Bacillati</taxon>
        <taxon>Bacillota</taxon>
        <taxon>Clostridia</taxon>
        <taxon>Halanaerobiales</taxon>
        <taxon>Halobacteroidaceae</taxon>
        <taxon>Orenia</taxon>
    </lineage>
</organism>
<evidence type="ECO:0008006" key="4">
    <source>
        <dbReference type="Google" id="ProtNLM"/>
    </source>
</evidence>
<reference evidence="3" key="1">
    <citation type="submission" date="2016-07" db="EMBL/GenBank/DDBJ databases">
        <authorList>
            <person name="Florea S."/>
            <person name="Webb J.S."/>
            <person name="Jaromczyk J."/>
            <person name="Schardl C.L."/>
        </authorList>
    </citation>
    <scope>NUCLEOTIDE SEQUENCE [LARGE SCALE GENOMIC DNA]</scope>
    <source>
        <strain evidence="3">Z6</strain>
    </source>
</reference>
<dbReference type="EMBL" id="LWDV01000010">
    <property type="protein sequence ID" value="OCL25695.1"/>
    <property type="molecule type" value="Genomic_DNA"/>
</dbReference>
<feature type="chain" id="PRO_5008642902" description="3-keto-disaccharide hydrolase domain-containing protein" evidence="1">
    <location>
        <begin position="23"/>
        <end position="234"/>
    </location>
</feature>
<evidence type="ECO:0000256" key="1">
    <source>
        <dbReference type="SAM" id="SignalP"/>
    </source>
</evidence>
<dbReference type="RefSeq" id="WP_068719606.1">
    <property type="nucleotide sequence ID" value="NZ_LWDV01000010.1"/>
</dbReference>
<keyword evidence="3" id="KW-1185">Reference proteome</keyword>
<gene>
    <name evidence="2" type="ORF">U472_15310</name>
</gene>
<name>A0A1C0A6D0_9FIRM</name>
<reference evidence="2 3" key="2">
    <citation type="submission" date="2016-08" db="EMBL/GenBank/DDBJ databases">
        <title>Orenia metallireducens sp. nov. strain Z6, a Novel Metal-reducing Firmicute from the Deep Subsurface.</title>
        <authorList>
            <person name="Maxim B.I."/>
            <person name="Kenneth K."/>
            <person name="Flynn T.M."/>
            <person name="Oloughlin E.J."/>
            <person name="Locke R.A."/>
            <person name="Weber J.R."/>
            <person name="Egan S.M."/>
            <person name="Mackie R.I."/>
            <person name="Cann I.K."/>
        </authorList>
    </citation>
    <scope>NUCLEOTIDE SEQUENCE [LARGE SCALE GENOMIC DNA]</scope>
    <source>
        <strain evidence="2 3">Z6</strain>
    </source>
</reference>
<evidence type="ECO:0000313" key="2">
    <source>
        <dbReference type="EMBL" id="OCL25695.1"/>
    </source>
</evidence>
<dbReference type="PROSITE" id="PS51257">
    <property type="entry name" value="PROKAR_LIPOPROTEIN"/>
    <property type="match status" value="1"/>
</dbReference>
<sequence>MKFNFAVVVSLIALLLLTGCSGDDEVIKNNEPTLINFHDDFSSINIGWVTGTDDVSSKTYNDHGTYEIKLFKGGLIVPSIAPIAKLGSEYTLEANIEQPLREGHSGVIFNGVEDEDSVDYYVFRITPYLGKYSISRYNEITGDGWTHLTTEETSHLNEWGQNRIKIKQNNDEAIFYINENIVGKLTGIDTHEEGVNVGVFVSSAGAATEDNSDTLMNSVISYFDDFKVSGYAAE</sequence>
<comment type="caution">
    <text evidence="2">The sequence shown here is derived from an EMBL/GenBank/DDBJ whole genome shotgun (WGS) entry which is preliminary data.</text>
</comment>
<proteinExistence type="predicted"/>
<evidence type="ECO:0000313" key="3">
    <source>
        <dbReference type="Proteomes" id="UP000093514"/>
    </source>
</evidence>